<evidence type="ECO:0000256" key="7">
    <source>
        <dbReference type="SAM" id="Phobius"/>
    </source>
</evidence>
<dbReference type="STRING" id="6238.A8WK83"/>
<feature type="transmembrane region" description="Helical" evidence="7">
    <location>
        <begin position="186"/>
        <end position="206"/>
    </location>
</feature>
<dbReference type="Proteomes" id="UP000008549">
    <property type="component" value="Unassembled WGS sequence"/>
</dbReference>
<dbReference type="InterPro" id="IPR017871">
    <property type="entry name" value="ABC_transporter-like_CS"/>
</dbReference>
<dbReference type="InterPro" id="IPR003593">
    <property type="entry name" value="AAA+_ATPase"/>
</dbReference>
<dbReference type="InterPro" id="IPR036640">
    <property type="entry name" value="ABC1_TM_sf"/>
</dbReference>
<dbReference type="PANTHER" id="PTHR43394">
    <property type="entry name" value="ATP-DEPENDENT PERMEASE MDL1, MITOCHONDRIAL"/>
    <property type="match status" value="1"/>
</dbReference>
<dbReference type="HOGENOM" id="CLU_000604_17_2_1"/>
<dbReference type="GeneID" id="8590141"/>
<dbReference type="eggNOG" id="KOG0058">
    <property type="taxonomic scope" value="Eukaryota"/>
</dbReference>
<dbReference type="FunFam" id="3.40.50.300:FF:000218">
    <property type="entry name" value="Multidrug ABC transporter ATP-binding protein"/>
    <property type="match status" value="1"/>
</dbReference>
<dbReference type="GO" id="GO:0016020">
    <property type="term" value="C:membrane"/>
    <property type="evidence" value="ECO:0000318"/>
    <property type="project" value="GO_Central"/>
</dbReference>
<evidence type="ECO:0000256" key="1">
    <source>
        <dbReference type="ARBA" id="ARBA00004141"/>
    </source>
</evidence>
<dbReference type="InterPro" id="IPR011527">
    <property type="entry name" value="ABC1_TM_dom"/>
</dbReference>
<dbReference type="GO" id="GO:0042626">
    <property type="term" value="F:ATPase-coupled transmembrane transporter activity"/>
    <property type="evidence" value="ECO:0000318"/>
    <property type="project" value="GO_Central"/>
</dbReference>
<dbReference type="WormBase" id="CBG24214">
    <property type="protein sequence ID" value="CBP49157"/>
    <property type="gene ID" value="WBGene00042379"/>
</dbReference>
<organism evidence="10 11">
    <name type="scientific">Caenorhabditis briggsae</name>
    <dbReference type="NCBI Taxonomy" id="6238"/>
    <lineage>
        <taxon>Eukaryota</taxon>
        <taxon>Metazoa</taxon>
        <taxon>Ecdysozoa</taxon>
        <taxon>Nematoda</taxon>
        <taxon>Chromadorea</taxon>
        <taxon>Rhabditida</taxon>
        <taxon>Rhabditina</taxon>
        <taxon>Rhabditomorpha</taxon>
        <taxon>Rhabditoidea</taxon>
        <taxon>Rhabditidae</taxon>
        <taxon>Peloderinae</taxon>
        <taxon>Caenorhabditis</taxon>
    </lineage>
</organism>
<keyword evidence="4" id="KW-0067">ATP-binding</keyword>
<dbReference type="SUPFAM" id="SSF90123">
    <property type="entry name" value="ABC transporter transmembrane region"/>
    <property type="match status" value="2"/>
</dbReference>
<keyword evidence="11" id="KW-1185">Reference proteome</keyword>
<dbReference type="GO" id="GO:0140359">
    <property type="term" value="F:ABC-type transporter activity"/>
    <property type="evidence" value="ECO:0007669"/>
    <property type="project" value="InterPro"/>
</dbReference>
<feature type="domain" description="ABC transporter" evidence="8">
    <location>
        <begin position="366"/>
        <end position="616"/>
    </location>
</feature>
<dbReference type="RefSeq" id="XP_002648139.1">
    <property type="nucleotide sequence ID" value="XM_002648093.1"/>
</dbReference>
<feature type="domain" description="ABC transmembrane type-1" evidence="9">
    <location>
        <begin position="579"/>
        <end position="847"/>
    </location>
</feature>
<name>A8WK83_CAEBR</name>
<dbReference type="InterPro" id="IPR003439">
    <property type="entry name" value="ABC_transporter-like_ATP-bd"/>
</dbReference>
<dbReference type="Gene3D" id="3.40.50.300">
    <property type="entry name" value="P-loop containing nucleotide triphosphate hydrolases"/>
    <property type="match status" value="2"/>
</dbReference>
<sequence length="1130" mass="125906">MRQEEHVRSWCNGQHGCLPSAGTDSCTENEESENFKLFKTLFHLHSKHWTSFRFPYFLLACECVCSIYEPAMFKQMNKDMFGDGPHVISSCSKWQSLRLFLIILTSIRQHYMGLAKLRATVDLRNLVYENILEQPISFFDQNQSGELSTLLASNCGTIASYTPDLIASVAKDIFFVVGDVMYVVNLSWQLTLLVLVSAPVIGLVTIHFGDKKRMLSEEIVASEARCNGTSGEAFSGARTIRSMAAESNELRKYYLVNEENYSIRSKDVGSDSTHGFLVDFAWRLISWGVYVCGHYLRECNIMDGQGLSVFVVYHCRSLGALTRLIKTYSDGMKTIGKSKKVLEILSSNPKSQLNSGIETPNVVGGITIENVDFAYEINGKRILKSLNLSIAPGQTVALVGPSGHGKSTIVSLLQRFYAPTSGRILLDQTPIVNIDHKFYHSKVALVGQEPVLFSGTIRENILYGYDEGTEADMIRVARMANVDEFVSKMTGGYDTVIVWWPEAEGGYRQSVGSQSSDLDPRRGHVCPGCGIGGVGSASSWQMLRRDDRIENEEPGSFALFRTIFNIHIKHWNAFRLPYLLLAAECVCFLYEPILYKRMQSDMFRDGPHDLSSCVKWQLVRLVTIILLSTKEYYMGLAKLRATVDLRNSVHENILHQPISFFDQNQSGELSTLLSSNCGTIASYTPELIASVATDVFMVIGDGMLLLTCSWQLTLTILLSAPAISFVSIYFGNERKMISEETVASDSRCSGITGEAFSGARTIRSMAAESNELRRYNLVNEEYYNIRSKDVGSDSSHGFLVNFGWRLDSLLIYWYGHYLRKYNRLDGQEFHTFVIYHFRAIYALTRLIKLHSEGMKTIGKSKKVLDLLSSDPKSKLLSGTEKPSVIGGITIEDVDFAYEIDGKRILKSLNLSIAPGQTVALVGPSGHGKSTLVSLLQRFYAPSSGRILLDGTPIENIDHKFYHSKVALVAQEPVLFSGTIRENILYGYDEGSEEDMMRVARMANVDEFVSKMADGYDTVCGERGVRLSGGQKQRVAIARALVRNPQVLILDEATSALDVESEALVQEALSRCSQDMTVLVIAHRLSTVRNADKIAVIENGSVSAQGTHEELMEDSEGTYFKLVTRQSNVIG</sequence>
<keyword evidence="3" id="KW-0547">Nucleotide-binding</keyword>
<dbReference type="SUPFAM" id="SSF52540">
    <property type="entry name" value="P-loop containing nucleoside triphosphate hydrolases"/>
    <property type="match status" value="2"/>
</dbReference>
<evidence type="ECO:0000259" key="8">
    <source>
        <dbReference type="PROSITE" id="PS50893"/>
    </source>
</evidence>
<dbReference type="PROSITE" id="PS00211">
    <property type="entry name" value="ABC_TRANSPORTER_1"/>
    <property type="match status" value="1"/>
</dbReference>
<dbReference type="InterPro" id="IPR039421">
    <property type="entry name" value="Type_1_exporter"/>
</dbReference>
<protein>
    <submittedName>
        <fullName evidence="10">Protein CBG24214</fullName>
    </submittedName>
</protein>
<keyword evidence="5 7" id="KW-1133">Transmembrane helix</keyword>
<dbReference type="EMBL" id="HE601192">
    <property type="protein sequence ID" value="CAP20876.1"/>
    <property type="molecule type" value="Genomic_DNA"/>
</dbReference>
<dbReference type="InterPro" id="IPR027417">
    <property type="entry name" value="P-loop_NTPase"/>
</dbReference>
<keyword evidence="2 7" id="KW-0812">Transmembrane</keyword>
<dbReference type="CDD" id="cd03249">
    <property type="entry name" value="ABC_MTABC3_MDL1_MDL2"/>
    <property type="match status" value="1"/>
</dbReference>
<dbReference type="Pfam" id="PF00664">
    <property type="entry name" value="ABC_membrane"/>
    <property type="match status" value="2"/>
</dbReference>
<evidence type="ECO:0000313" key="11">
    <source>
        <dbReference type="Proteomes" id="UP000008549"/>
    </source>
</evidence>
<evidence type="ECO:0000256" key="4">
    <source>
        <dbReference type="ARBA" id="ARBA00022840"/>
    </source>
</evidence>
<dbReference type="PROSITE" id="PS50929">
    <property type="entry name" value="ABC_TM1F"/>
    <property type="match status" value="2"/>
</dbReference>
<evidence type="ECO:0000313" key="12">
    <source>
        <dbReference type="WormBase" id="CBG24214"/>
    </source>
</evidence>
<dbReference type="KEGG" id="cbr:CBG_24214"/>
<feature type="domain" description="ABC transporter" evidence="8">
    <location>
        <begin position="888"/>
        <end position="1123"/>
    </location>
</feature>
<dbReference type="Gene3D" id="1.20.1560.10">
    <property type="entry name" value="ABC transporter type 1, transmembrane domain"/>
    <property type="match status" value="2"/>
</dbReference>
<dbReference type="PANTHER" id="PTHR43394:SF1">
    <property type="entry name" value="ATP-BINDING CASSETTE SUB-FAMILY B MEMBER 10, MITOCHONDRIAL"/>
    <property type="match status" value="1"/>
</dbReference>
<dbReference type="AlphaFoldDB" id="A8WK83"/>
<dbReference type="Pfam" id="PF00005">
    <property type="entry name" value="ABC_tran"/>
    <property type="match status" value="2"/>
</dbReference>
<evidence type="ECO:0000256" key="5">
    <source>
        <dbReference type="ARBA" id="ARBA00022989"/>
    </source>
</evidence>
<dbReference type="CTD" id="8590141"/>
<proteinExistence type="predicted"/>
<evidence type="ECO:0000313" key="10">
    <source>
        <dbReference type="EMBL" id="CAP20876.1"/>
    </source>
</evidence>
<dbReference type="PROSITE" id="PS50893">
    <property type="entry name" value="ABC_TRANSPORTER_2"/>
    <property type="match status" value="2"/>
</dbReference>
<dbReference type="GO" id="GO:0016887">
    <property type="term" value="F:ATP hydrolysis activity"/>
    <property type="evidence" value="ECO:0007669"/>
    <property type="project" value="InterPro"/>
</dbReference>
<evidence type="ECO:0000256" key="2">
    <source>
        <dbReference type="ARBA" id="ARBA00022692"/>
    </source>
</evidence>
<gene>
    <name evidence="10 12" type="ORF">CBG24214</name>
    <name evidence="10" type="ORF">CBG_24214</name>
</gene>
<comment type="subcellular location">
    <subcellularLocation>
        <location evidence="1">Membrane</location>
        <topology evidence="1">Multi-pass membrane protein</topology>
    </subcellularLocation>
</comment>
<dbReference type="SMART" id="SM00382">
    <property type="entry name" value="AAA"/>
    <property type="match status" value="2"/>
</dbReference>
<dbReference type="GO" id="GO:0055085">
    <property type="term" value="P:transmembrane transport"/>
    <property type="evidence" value="ECO:0000318"/>
    <property type="project" value="GO_Central"/>
</dbReference>
<reference evidence="10 11" key="1">
    <citation type="journal article" date="2003" name="PLoS Biol.">
        <title>The genome sequence of Caenorhabditis briggsae: a platform for comparative genomics.</title>
        <authorList>
            <person name="Stein L.D."/>
            <person name="Bao Z."/>
            <person name="Blasiar D."/>
            <person name="Blumenthal T."/>
            <person name="Brent M.R."/>
            <person name="Chen N."/>
            <person name="Chinwalla A."/>
            <person name="Clarke L."/>
            <person name="Clee C."/>
            <person name="Coghlan A."/>
            <person name="Coulson A."/>
            <person name="D'Eustachio P."/>
            <person name="Fitch D.H."/>
            <person name="Fulton L.A."/>
            <person name="Fulton R.E."/>
            <person name="Griffiths-Jones S."/>
            <person name="Harris T.W."/>
            <person name="Hillier L.W."/>
            <person name="Kamath R."/>
            <person name="Kuwabara P.E."/>
            <person name="Mardis E.R."/>
            <person name="Marra M.A."/>
            <person name="Miner T.L."/>
            <person name="Minx P."/>
            <person name="Mullikin J.C."/>
            <person name="Plumb R.W."/>
            <person name="Rogers J."/>
            <person name="Schein J.E."/>
            <person name="Sohrmann M."/>
            <person name="Spieth J."/>
            <person name="Stajich J.E."/>
            <person name="Wei C."/>
            <person name="Willey D."/>
            <person name="Wilson R.K."/>
            <person name="Durbin R."/>
            <person name="Waterston R.H."/>
        </authorList>
    </citation>
    <scope>NUCLEOTIDE SEQUENCE [LARGE SCALE GENOMIC DNA]</scope>
    <source>
        <strain evidence="10 11">AF16</strain>
    </source>
</reference>
<dbReference type="GO" id="GO:0005524">
    <property type="term" value="F:ATP binding"/>
    <property type="evidence" value="ECO:0007669"/>
    <property type="project" value="UniProtKB-KW"/>
</dbReference>
<evidence type="ECO:0000256" key="6">
    <source>
        <dbReference type="ARBA" id="ARBA00023136"/>
    </source>
</evidence>
<keyword evidence="6 7" id="KW-0472">Membrane</keyword>
<feature type="domain" description="ABC transmembrane type-1" evidence="9">
    <location>
        <begin position="97"/>
        <end position="333"/>
    </location>
</feature>
<evidence type="ECO:0000256" key="3">
    <source>
        <dbReference type="ARBA" id="ARBA00022741"/>
    </source>
</evidence>
<reference evidence="10 11" key="2">
    <citation type="journal article" date="2011" name="PLoS Genet.">
        <title>Caenorhabditis briggsae recombinant inbred line genotypes reveal inter-strain incompatibility and the evolution of recombination.</title>
        <authorList>
            <person name="Ross J.A."/>
            <person name="Koboldt D.C."/>
            <person name="Staisch J.E."/>
            <person name="Chamberlin H.M."/>
            <person name="Gupta B.P."/>
            <person name="Miller R.D."/>
            <person name="Baird S.E."/>
            <person name="Haag E.S."/>
        </authorList>
    </citation>
    <scope>NUCLEOTIDE SEQUENCE [LARGE SCALE GENOMIC DNA]</scope>
    <source>
        <strain evidence="10 11">AF16</strain>
    </source>
</reference>
<dbReference type="FunFam" id="1.20.1560.10:FF:000193">
    <property type="entry name" value="ABC transporter B family member 7"/>
    <property type="match status" value="2"/>
</dbReference>
<evidence type="ECO:0000259" key="9">
    <source>
        <dbReference type="PROSITE" id="PS50929"/>
    </source>
</evidence>
<accession>A8WK83</accession>